<evidence type="ECO:0000313" key="3">
    <source>
        <dbReference type="Proteomes" id="UP000004259"/>
    </source>
</evidence>
<proteinExistence type="inferred from homology"/>
<reference evidence="2 3" key="1">
    <citation type="submission" date="2011-02" db="EMBL/GenBank/DDBJ databases">
        <authorList>
            <person name="Nelson K.E."/>
            <person name="Sutton G."/>
            <person name="Torralba M."/>
            <person name="Durkin S."/>
            <person name="Harkins D."/>
            <person name="Montgomery R."/>
            <person name="Ziemer C."/>
            <person name="Klaassens E."/>
            <person name="Ocuiv P."/>
            <person name="Morrison M."/>
        </authorList>
    </citation>
    <scope>NUCLEOTIDE SEQUENCE [LARGE SCALE GENOMIC DNA]</scope>
    <source>
        <strain evidence="2 3">8</strain>
    </source>
</reference>
<comment type="caution">
    <text evidence="2">The sequence shown here is derived from an EMBL/GenBank/DDBJ whole genome shotgun (WGS) entry which is preliminary data.</text>
</comment>
<evidence type="ECO:0000313" key="2">
    <source>
        <dbReference type="EMBL" id="EGC02370.1"/>
    </source>
</evidence>
<gene>
    <name evidence="2" type="ORF">CUS_5950</name>
</gene>
<organism evidence="2 3">
    <name type="scientific">Ruminococcus albus 8</name>
    <dbReference type="NCBI Taxonomy" id="246199"/>
    <lineage>
        <taxon>Bacteria</taxon>
        <taxon>Bacillati</taxon>
        <taxon>Bacillota</taxon>
        <taxon>Clostridia</taxon>
        <taxon>Eubacteriales</taxon>
        <taxon>Oscillospiraceae</taxon>
        <taxon>Ruminococcus</taxon>
    </lineage>
</organism>
<dbReference type="Pfam" id="PF03691">
    <property type="entry name" value="UPF0167"/>
    <property type="match status" value="1"/>
</dbReference>
<comment type="similarity">
    <text evidence="1">Belongs to the UPF0167 family.</text>
</comment>
<evidence type="ECO:0000256" key="1">
    <source>
        <dbReference type="ARBA" id="ARBA00008525"/>
    </source>
</evidence>
<dbReference type="RefSeq" id="WP_002851035.1">
    <property type="nucleotide sequence ID" value="NZ_ADKM02000095.1"/>
</dbReference>
<dbReference type="AlphaFoldDB" id="E9SEC0"/>
<protein>
    <recommendedName>
        <fullName evidence="4">CbrC family protein</fullName>
    </recommendedName>
</protein>
<keyword evidence="3" id="KW-1185">Reference proteome</keyword>
<name>E9SEC0_RUMAL</name>
<dbReference type="InterPro" id="IPR005363">
    <property type="entry name" value="UPF0167"/>
</dbReference>
<sequence>MAEFPKFKYHPEPIGTKAFKKADEPRVCQCCGKKTEYVYEAPFFSAENVEVLCPYCIADGSAAEKFDGEFQDAASCDKVDDPAKTEELTKRTPGYIGWQQEYWLAHCGDYCAFVGYVGMEELEKMGLADKTEDIYRKDAAFFDLDTIREGLYNGGSLQGYLFRCLLCGKYQLYADCD</sequence>
<accession>E9SEC0</accession>
<dbReference type="OrthoDB" id="7065534at2"/>
<dbReference type="eggNOG" id="COG3196">
    <property type="taxonomic scope" value="Bacteria"/>
</dbReference>
<dbReference type="EMBL" id="ADKM02000095">
    <property type="protein sequence ID" value="EGC02370.1"/>
    <property type="molecule type" value="Genomic_DNA"/>
</dbReference>
<evidence type="ECO:0008006" key="4">
    <source>
        <dbReference type="Google" id="ProtNLM"/>
    </source>
</evidence>
<dbReference type="STRING" id="246199.CUS_5950"/>
<dbReference type="Proteomes" id="UP000004259">
    <property type="component" value="Unassembled WGS sequence"/>
</dbReference>